<feature type="domain" description="Major facilitator superfamily (MFS) profile" evidence="9">
    <location>
        <begin position="15"/>
        <end position="403"/>
    </location>
</feature>
<reference evidence="10 11" key="1">
    <citation type="submission" date="2019-09" db="EMBL/GenBank/DDBJ databases">
        <title>Serinicoccus pratensis sp. nov., isolated from meadow soil.</title>
        <authorList>
            <person name="Zhang W."/>
        </authorList>
    </citation>
    <scope>NUCLEOTIDE SEQUENCE [LARGE SCALE GENOMIC DNA]</scope>
    <source>
        <strain evidence="10 11">W204</strain>
    </source>
</reference>
<keyword evidence="3" id="KW-0813">Transport</keyword>
<gene>
    <name evidence="10" type="ORF">FY030_01250</name>
</gene>
<evidence type="ECO:0000256" key="1">
    <source>
        <dbReference type="ARBA" id="ARBA00004651"/>
    </source>
</evidence>
<dbReference type="KEGG" id="serw:FY030_01250"/>
<keyword evidence="4" id="KW-1003">Cell membrane</keyword>
<dbReference type="Pfam" id="PF07690">
    <property type="entry name" value="MFS_1"/>
    <property type="match status" value="1"/>
</dbReference>
<accession>A0A5J6V2Y9</accession>
<keyword evidence="7 8" id="KW-0472">Membrane</keyword>
<dbReference type="AlphaFoldDB" id="A0A5J6V2Y9"/>
<dbReference type="InterPro" id="IPR036259">
    <property type="entry name" value="MFS_trans_sf"/>
</dbReference>
<name>A0A5J6V2Y9_9MICO</name>
<feature type="transmembrane region" description="Helical" evidence="8">
    <location>
        <begin position="46"/>
        <end position="69"/>
    </location>
</feature>
<feature type="transmembrane region" description="Helical" evidence="8">
    <location>
        <begin position="16"/>
        <end position="40"/>
    </location>
</feature>
<proteinExistence type="inferred from homology"/>
<feature type="transmembrane region" description="Helical" evidence="8">
    <location>
        <begin position="81"/>
        <end position="100"/>
    </location>
</feature>
<evidence type="ECO:0000256" key="8">
    <source>
        <dbReference type="SAM" id="Phobius"/>
    </source>
</evidence>
<keyword evidence="11" id="KW-1185">Reference proteome</keyword>
<dbReference type="PRINTS" id="PR01035">
    <property type="entry name" value="TCRTETA"/>
</dbReference>
<organism evidence="10 11">
    <name type="scientific">Ornithinimicrobium pratense</name>
    <dbReference type="NCBI Taxonomy" id="2593973"/>
    <lineage>
        <taxon>Bacteria</taxon>
        <taxon>Bacillati</taxon>
        <taxon>Actinomycetota</taxon>
        <taxon>Actinomycetes</taxon>
        <taxon>Micrococcales</taxon>
        <taxon>Ornithinimicrobiaceae</taxon>
        <taxon>Ornithinimicrobium</taxon>
    </lineage>
</organism>
<evidence type="ECO:0000256" key="3">
    <source>
        <dbReference type="ARBA" id="ARBA00022448"/>
    </source>
</evidence>
<dbReference type="OrthoDB" id="9793283at2"/>
<evidence type="ECO:0000313" key="10">
    <source>
        <dbReference type="EMBL" id="QFG67532.1"/>
    </source>
</evidence>
<dbReference type="PROSITE" id="PS00216">
    <property type="entry name" value="SUGAR_TRANSPORT_1"/>
    <property type="match status" value="1"/>
</dbReference>
<evidence type="ECO:0000256" key="5">
    <source>
        <dbReference type="ARBA" id="ARBA00022692"/>
    </source>
</evidence>
<dbReference type="GO" id="GO:0022857">
    <property type="term" value="F:transmembrane transporter activity"/>
    <property type="evidence" value="ECO:0007669"/>
    <property type="project" value="InterPro"/>
</dbReference>
<dbReference type="GO" id="GO:0005886">
    <property type="term" value="C:plasma membrane"/>
    <property type="evidence" value="ECO:0007669"/>
    <property type="project" value="UniProtKB-SubCell"/>
</dbReference>
<dbReference type="RefSeq" id="WP_158059930.1">
    <property type="nucleotide sequence ID" value="NZ_CP044427.1"/>
</dbReference>
<comment type="similarity">
    <text evidence="2">Belongs to the major facilitator superfamily. TCR/Tet family.</text>
</comment>
<dbReference type="InterPro" id="IPR010290">
    <property type="entry name" value="TM_effector"/>
</dbReference>
<dbReference type="InterPro" id="IPR020846">
    <property type="entry name" value="MFS_dom"/>
</dbReference>
<dbReference type="PROSITE" id="PS50850">
    <property type="entry name" value="MFS"/>
    <property type="match status" value="1"/>
</dbReference>
<dbReference type="Gene3D" id="1.20.1250.20">
    <property type="entry name" value="MFS general substrate transporter like domains"/>
    <property type="match status" value="2"/>
</dbReference>
<dbReference type="InterPro" id="IPR005829">
    <property type="entry name" value="Sugar_transporter_CS"/>
</dbReference>
<dbReference type="PANTHER" id="PTHR23517">
    <property type="entry name" value="RESISTANCE PROTEIN MDTM, PUTATIVE-RELATED-RELATED"/>
    <property type="match status" value="1"/>
</dbReference>
<dbReference type="SUPFAM" id="SSF103473">
    <property type="entry name" value="MFS general substrate transporter"/>
    <property type="match status" value="1"/>
</dbReference>
<sequence>MTATTAATRIPIPREIWILVGAAFVIAIGFGIVSPVLPAFARSFDVGVTAASVIVSAFAFFRLVFAPVGGALVERLGERPVYLTGLIVVALSSLAAAFAQSYWQLLAFRGLGGIGSTMFTISAMALLVRLAPPSARGRVSSAYGSAFLIGGMAGPLLGGLVAQWGMRAPFVLYAVLLLVAAAVVAIGLGGARLRPAPNAADRPAMTLGEAWEHQAYRAVLVSAVANGWSNFGVRMALLPLLAAAVLDEPWVAGVVLAVGAVGTAVTLQFSGRLSDRVGRRPPILVGLLVLGVSMGSMGVVTSDGVPASAGLALLLALSLVSGVGAGLVNPSQQATVADIIGHERSGGRVLSTFQMAQDVGAIVGPILVGLVADTLGFGAAFATTGVVCLLAMLPWLRAPEPLVQPDEG</sequence>
<feature type="transmembrane region" description="Helical" evidence="8">
    <location>
        <begin position="307"/>
        <end position="328"/>
    </location>
</feature>
<feature type="transmembrane region" description="Helical" evidence="8">
    <location>
        <begin position="251"/>
        <end position="271"/>
    </location>
</feature>
<evidence type="ECO:0000256" key="6">
    <source>
        <dbReference type="ARBA" id="ARBA00022989"/>
    </source>
</evidence>
<evidence type="ECO:0000256" key="7">
    <source>
        <dbReference type="ARBA" id="ARBA00023136"/>
    </source>
</evidence>
<dbReference type="Proteomes" id="UP000326546">
    <property type="component" value="Chromosome"/>
</dbReference>
<comment type="subcellular location">
    <subcellularLocation>
        <location evidence="1">Cell membrane</location>
        <topology evidence="1">Multi-pass membrane protein</topology>
    </subcellularLocation>
</comment>
<feature type="transmembrane region" description="Helical" evidence="8">
    <location>
        <begin position="377"/>
        <end position="396"/>
    </location>
</feature>
<feature type="transmembrane region" description="Helical" evidence="8">
    <location>
        <begin position="170"/>
        <end position="193"/>
    </location>
</feature>
<keyword evidence="6 8" id="KW-1133">Transmembrane helix</keyword>
<evidence type="ECO:0000256" key="2">
    <source>
        <dbReference type="ARBA" id="ARBA00007520"/>
    </source>
</evidence>
<evidence type="ECO:0000259" key="9">
    <source>
        <dbReference type="PROSITE" id="PS50850"/>
    </source>
</evidence>
<evidence type="ECO:0000313" key="11">
    <source>
        <dbReference type="Proteomes" id="UP000326546"/>
    </source>
</evidence>
<keyword evidence="5 8" id="KW-0812">Transmembrane</keyword>
<dbReference type="Pfam" id="PF05977">
    <property type="entry name" value="MFS_3"/>
    <property type="match status" value="1"/>
</dbReference>
<dbReference type="CDD" id="cd17325">
    <property type="entry name" value="MFS_MdtG_SLC18_like"/>
    <property type="match status" value="1"/>
</dbReference>
<feature type="transmembrane region" description="Helical" evidence="8">
    <location>
        <begin position="142"/>
        <end position="164"/>
    </location>
</feature>
<feature type="transmembrane region" description="Helical" evidence="8">
    <location>
        <begin position="106"/>
        <end position="130"/>
    </location>
</feature>
<dbReference type="InterPro" id="IPR050171">
    <property type="entry name" value="MFS_Transporters"/>
</dbReference>
<feature type="transmembrane region" description="Helical" evidence="8">
    <location>
        <begin position="283"/>
        <end position="301"/>
    </location>
</feature>
<dbReference type="InterPro" id="IPR001958">
    <property type="entry name" value="Tet-R_TetA/multi-R_MdtG-like"/>
</dbReference>
<protein>
    <submittedName>
        <fullName evidence="10">MFS transporter</fullName>
    </submittedName>
</protein>
<dbReference type="EMBL" id="CP044427">
    <property type="protein sequence ID" value="QFG67532.1"/>
    <property type="molecule type" value="Genomic_DNA"/>
</dbReference>
<dbReference type="InterPro" id="IPR011701">
    <property type="entry name" value="MFS"/>
</dbReference>
<evidence type="ECO:0000256" key="4">
    <source>
        <dbReference type="ARBA" id="ARBA00022475"/>
    </source>
</evidence>